<gene>
    <name evidence="2" type="ORF">PILCRDRAFT_817380</name>
</gene>
<name>A0A0C3G021_PILCF</name>
<dbReference type="OrthoDB" id="3267335at2759"/>
<accession>A0A0C3G021</accession>
<dbReference type="AlphaFoldDB" id="A0A0C3G021"/>
<organism evidence="2 3">
    <name type="scientific">Piloderma croceum (strain F 1598)</name>
    <dbReference type="NCBI Taxonomy" id="765440"/>
    <lineage>
        <taxon>Eukaryota</taxon>
        <taxon>Fungi</taxon>
        <taxon>Dikarya</taxon>
        <taxon>Basidiomycota</taxon>
        <taxon>Agaricomycotina</taxon>
        <taxon>Agaricomycetes</taxon>
        <taxon>Agaricomycetidae</taxon>
        <taxon>Atheliales</taxon>
        <taxon>Atheliaceae</taxon>
        <taxon>Piloderma</taxon>
    </lineage>
</organism>
<dbReference type="InParanoid" id="A0A0C3G021"/>
<feature type="compositionally biased region" description="Polar residues" evidence="1">
    <location>
        <begin position="214"/>
        <end position="226"/>
    </location>
</feature>
<feature type="compositionally biased region" description="Polar residues" evidence="1">
    <location>
        <begin position="182"/>
        <end position="194"/>
    </location>
</feature>
<protein>
    <submittedName>
        <fullName evidence="2">Uncharacterized protein</fullName>
    </submittedName>
</protein>
<evidence type="ECO:0000313" key="3">
    <source>
        <dbReference type="Proteomes" id="UP000054166"/>
    </source>
</evidence>
<evidence type="ECO:0000313" key="2">
    <source>
        <dbReference type="EMBL" id="KIM85374.1"/>
    </source>
</evidence>
<dbReference type="STRING" id="765440.A0A0C3G021"/>
<reference evidence="2 3" key="1">
    <citation type="submission" date="2014-04" db="EMBL/GenBank/DDBJ databases">
        <authorList>
            <consortium name="DOE Joint Genome Institute"/>
            <person name="Kuo A."/>
            <person name="Tarkka M."/>
            <person name="Buscot F."/>
            <person name="Kohler A."/>
            <person name="Nagy L.G."/>
            <person name="Floudas D."/>
            <person name="Copeland A."/>
            <person name="Barry K.W."/>
            <person name="Cichocki N."/>
            <person name="Veneault-Fourrey C."/>
            <person name="LaButti K."/>
            <person name="Lindquist E.A."/>
            <person name="Lipzen A."/>
            <person name="Lundell T."/>
            <person name="Morin E."/>
            <person name="Murat C."/>
            <person name="Sun H."/>
            <person name="Tunlid A."/>
            <person name="Henrissat B."/>
            <person name="Grigoriev I.V."/>
            <person name="Hibbett D.S."/>
            <person name="Martin F."/>
            <person name="Nordberg H.P."/>
            <person name="Cantor M.N."/>
            <person name="Hua S.X."/>
        </authorList>
    </citation>
    <scope>NUCLEOTIDE SEQUENCE [LARGE SCALE GENOMIC DNA]</scope>
    <source>
        <strain evidence="2 3">F 1598</strain>
    </source>
</reference>
<dbReference type="HOGENOM" id="CLU_059778_0_0_1"/>
<dbReference type="EMBL" id="KN832985">
    <property type="protein sequence ID" value="KIM85374.1"/>
    <property type="molecule type" value="Genomic_DNA"/>
</dbReference>
<feature type="region of interest" description="Disordered" evidence="1">
    <location>
        <begin position="182"/>
        <end position="226"/>
    </location>
</feature>
<reference evidence="3" key="2">
    <citation type="submission" date="2015-01" db="EMBL/GenBank/DDBJ databases">
        <title>Evolutionary Origins and Diversification of the Mycorrhizal Mutualists.</title>
        <authorList>
            <consortium name="DOE Joint Genome Institute"/>
            <consortium name="Mycorrhizal Genomics Consortium"/>
            <person name="Kohler A."/>
            <person name="Kuo A."/>
            <person name="Nagy L.G."/>
            <person name="Floudas D."/>
            <person name="Copeland A."/>
            <person name="Barry K.W."/>
            <person name="Cichocki N."/>
            <person name="Veneault-Fourrey C."/>
            <person name="LaButti K."/>
            <person name="Lindquist E.A."/>
            <person name="Lipzen A."/>
            <person name="Lundell T."/>
            <person name="Morin E."/>
            <person name="Murat C."/>
            <person name="Riley R."/>
            <person name="Ohm R."/>
            <person name="Sun H."/>
            <person name="Tunlid A."/>
            <person name="Henrissat B."/>
            <person name="Grigoriev I.V."/>
            <person name="Hibbett D.S."/>
            <person name="Martin F."/>
        </authorList>
    </citation>
    <scope>NUCLEOTIDE SEQUENCE [LARGE SCALE GENOMIC DNA]</scope>
    <source>
        <strain evidence="3">F 1598</strain>
    </source>
</reference>
<keyword evidence="3" id="KW-1185">Reference proteome</keyword>
<sequence length="355" mass="37626">MLKVLAHPRSKAPATGLSFVLPQPSTLYLIFFVAYLSTALAPRASGQILLNGQLFTNGLSIVDAPAPQSTYHFGSGISIAIDVSGDGKLPQSASVPGNSGQSGYDGLDLYLVSSQTNTNVTVSNDSDILKQEPGSTVKHLNWPIPSCVSSGQYNLTLYECARTNGQFYYTITPVLIEIENPNPSGPCTSSSGANPLQDQPQPSSPPPRSPFLPTTSQPNSWQPYTPTSSGFVTRVSPWSIPGTITYTMSPGVQISSYNPYEFTSLSDGHTVTITEPAMPTTVTVVMVSIEILTSTEPGQTSGYITTERSTSTTTATMNGPTNTSGFLPVNAASSGRNISFLWLSCFIIMALVLSC</sequence>
<dbReference type="Proteomes" id="UP000054166">
    <property type="component" value="Unassembled WGS sequence"/>
</dbReference>
<proteinExistence type="predicted"/>
<evidence type="ECO:0000256" key="1">
    <source>
        <dbReference type="SAM" id="MobiDB-lite"/>
    </source>
</evidence>